<keyword evidence="1" id="KW-0732">Signal</keyword>
<reference evidence="2 3" key="1">
    <citation type="journal article" date="2016" name="Proc. Natl. Acad. Sci. U.S.A.">
        <title>Comparative genomics of biotechnologically important yeasts.</title>
        <authorList>
            <person name="Riley R."/>
            <person name="Haridas S."/>
            <person name="Wolfe K.H."/>
            <person name="Lopes M.R."/>
            <person name="Hittinger C.T."/>
            <person name="Goeker M."/>
            <person name="Salamov A.A."/>
            <person name="Wisecaver J.H."/>
            <person name="Long T.M."/>
            <person name="Calvey C.H."/>
            <person name="Aerts A.L."/>
            <person name="Barry K.W."/>
            <person name="Choi C."/>
            <person name="Clum A."/>
            <person name="Coughlan A.Y."/>
            <person name="Deshpande S."/>
            <person name="Douglass A.P."/>
            <person name="Hanson S.J."/>
            <person name="Klenk H.-P."/>
            <person name="LaButti K.M."/>
            <person name="Lapidus A."/>
            <person name="Lindquist E.A."/>
            <person name="Lipzen A.M."/>
            <person name="Meier-Kolthoff J.P."/>
            <person name="Ohm R.A."/>
            <person name="Otillar R.P."/>
            <person name="Pangilinan J.L."/>
            <person name="Peng Y."/>
            <person name="Rokas A."/>
            <person name="Rosa C.A."/>
            <person name="Scheuner C."/>
            <person name="Sibirny A.A."/>
            <person name="Slot J.C."/>
            <person name="Stielow J.B."/>
            <person name="Sun H."/>
            <person name="Kurtzman C.P."/>
            <person name="Blackwell M."/>
            <person name="Grigoriev I.V."/>
            <person name="Jeffries T.W."/>
        </authorList>
    </citation>
    <scope>NUCLEOTIDE SEQUENCE [LARGE SCALE GENOMIC DNA]</scope>
    <source>
        <strain evidence="3">ATCC 58044 / CBS 1984 / NCYC 433 / NRRL Y-366-8</strain>
    </source>
</reference>
<name>A0A1E3P3T0_WICAA</name>
<proteinExistence type="predicted"/>
<dbReference type="GeneID" id="30201990"/>
<evidence type="ECO:0000256" key="1">
    <source>
        <dbReference type="SAM" id="SignalP"/>
    </source>
</evidence>
<sequence>MFCKQVQFAIFTALFYVMAVAVHPESSVKLHGSFAEYSLSFPGDFLNSTTDTFLFRGYFQGDRTGFEFSTVKASGGPKQKSLEIPKDSDFATFAGAYEFEEPQTDPFNVTVFVRDIFGSAFPTGAKLRLYGAFQEGTNPIQDSFALTVTS</sequence>
<feature type="signal peptide" evidence="1">
    <location>
        <begin position="1"/>
        <end position="21"/>
    </location>
</feature>
<keyword evidence="3" id="KW-1185">Reference proteome</keyword>
<evidence type="ECO:0000313" key="3">
    <source>
        <dbReference type="Proteomes" id="UP000094112"/>
    </source>
</evidence>
<gene>
    <name evidence="2" type="ORF">WICANDRAFT_78539</name>
</gene>
<organism evidence="2 3">
    <name type="scientific">Wickerhamomyces anomalus (strain ATCC 58044 / CBS 1984 / NCYC 433 / NRRL Y-366-8)</name>
    <name type="common">Yeast</name>
    <name type="synonym">Hansenula anomala</name>
    <dbReference type="NCBI Taxonomy" id="683960"/>
    <lineage>
        <taxon>Eukaryota</taxon>
        <taxon>Fungi</taxon>
        <taxon>Dikarya</taxon>
        <taxon>Ascomycota</taxon>
        <taxon>Saccharomycotina</taxon>
        <taxon>Saccharomycetes</taxon>
        <taxon>Phaffomycetales</taxon>
        <taxon>Wickerhamomycetaceae</taxon>
        <taxon>Wickerhamomyces</taxon>
    </lineage>
</organism>
<dbReference type="RefSeq" id="XP_019039117.1">
    <property type="nucleotide sequence ID" value="XM_019184744.1"/>
</dbReference>
<protein>
    <recommendedName>
        <fullName evidence="4">Secreted protein</fullName>
    </recommendedName>
</protein>
<dbReference type="Proteomes" id="UP000094112">
    <property type="component" value="Unassembled WGS sequence"/>
</dbReference>
<evidence type="ECO:0000313" key="2">
    <source>
        <dbReference type="EMBL" id="ODQ59910.1"/>
    </source>
</evidence>
<accession>A0A1E3P3T0</accession>
<feature type="chain" id="PRO_5009133642" description="Secreted protein" evidence="1">
    <location>
        <begin position="22"/>
        <end position="150"/>
    </location>
</feature>
<dbReference type="EMBL" id="KV454210">
    <property type="protein sequence ID" value="ODQ59910.1"/>
    <property type="molecule type" value="Genomic_DNA"/>
</dbReference>
<dbReference type="AlphaFoldDB" id="A0A1E3P3T0"/>
<evidence type="ECO:0008006" key="4">
    <source>
        <dbReference type="Google" id="ProtNLM"/>
    </source>
</evidence>